<dbReference type="Pfam" id="PF13180">
    <property type="entry name" value="PDZ_2"/>
    <property type="match status" value="1"/>
</dbReference>
<accession>A0A833GY13</accession>
<dbReference type="Proteomes" id="UP000460298">
    <property type="component" value="Unassembled WGS sequence"/>
</dbReference>
<keyword evidence="1" id="KW-1133">Transmembrane helix</keyword>
<dbReference type="InterPro" id="IPR036034">
    <property type="entry name" value="PDZ_sf"/>
</dbReference>
<evidence type="ECO:0000256" key="1">
    <source>
        <dbReference type="SAM" id="Phobius"/>
    </source>
</evidence>
<sequence>MRLHRILYRFPFVFAMTVSVAFLFACSSEQKKPAPAAEQAQGPAYLGILYMETLDGVMVSEVYPDSPAEKAGLRPYDLIVSANGYPVIGPYTLKERILSLKPGTQVEIEVLSRDGGRSLKRVTLEPMPERFRRQGEQF</sequence>
<protein>
    <submittedName>
        <fullName evidence="3">PDZ domain-containing protein</fullName>
    </submittedName>
</protein>
<name>A0A833GY13_9LEPT</name>
<gene>
    <name evidence="3" type="ORF">F9K24_19685</name>
</gene>
<proteinExistence type="predicted"/>
<evidence type="ECO:0000313" key="4">
    <source>
        <dbReference type="Proteomes" id="UP000460298"/>
    </source>
</evidence>
<dbReference type="Gene3D" id="2.30.42.10">
    <property type="match status" value="1"/>
</dbReference>
<organism evidence="3 4">
    <name type="scientific">Leptonema illini</name>
    <dbReference type="NCBI Taxonomy" id="183"/>
    <lineage>
        <taxon>Bacteria</taxon>
        <taxon>Pseudomonadati</taxon>
        <taxon>Spirochaetota</taxon>
        <taxon>Spirochaetia</taxon>
        <taxon>Leptospirales</taxon>
        <taxon>Leptospiraceae</taxon>
        <taxon>Leptonema</taxon>
    </lineage>
</organism>
<evidence type="ECO:0000313" key="3">
    <source>
        <dbReference type="EMBL" id="KAB2929509.1"/>
    </source>
</evidence>
<dbReference type="EMBL" id="WBUI01000030">
    <property type="protein sequence ID" value="KAB2929509.1"/>
    <property type="molecule type" value="Genomic_DNA"/>
</dbReference>
<feature type="transmembrane region" description="Helical" evidence="1">
    <location>
        <begin position="6"/>
        <end position="26"/>
    </location>
</feature>
<reference evidence="3 4" key="1">
    <citation type="submission" date="2019-10" db="EMBL/GenBank/DDBJ databases">
        <title>Extracellular Electron Transfer in a Candidatus Methanoperedens spp. Enrichment Culture.</title>
        <authorList>
            <person name="Berger S."/>
            <person name="Rangel Shaw D."/>
            <person name="Berben T."/>
            <person name="In 'T Zandt M."/>
            <person name="Frank J."/>
            <person name="Reimann J."/>
            <person name="Jetten M.S.M."/>
            <person name="Welte C.U."/>
        </authorList>
    </citation>
    <scope>NUCLEOTIDE SEQUENCE [LARGE SCALE GENOMIC DNA]</scope>
    <source>
        <strain evidence="3">SB12</strain>
    </source>
</reference>
<dbReference type="PROSITE" id="PS51257">
    <property type="entry name" value="PROKAR_LIPOPROTEIN"/>
    <property type="match status" value="1"/>
</dbReference>
<feature type="domain" description="PDZ" evidence="2">
    <location>
        <begin position="33"/>
        <end position="101"/>
    </location>
</feature>
<dbReference type="InterPro" id="IPR001478">
    <property type="entry name" value="PDZ"/>
</dbReference>
<keyword evidence="1" id="KW-0472">Membrane</keyword>
<dbReference type="SUPFAM" id="SSF50156">
    <property type="entry name" value="PDZ domain-like"/>
    <property type="match status" value="1"/>
</dbReference>
<dbReference type="AlphaFoldDB" id="A0A833GY13"/>
<keyword evidence="1" id="KW-0812">Transmembrane</keyword>
<evidence type="ECO:0000259" key="2">
    <source>
        <dbReference type="PROSITE" id="PS50106"/>
    </source>
</evidence>
<dbReference type="SMART" id="SM00228">
    <property type="entry name" value="PDZ"/>
    <property type="match status" value="1"/>
</dbReference>
<comment type="caution">
    <text evidence="3">The sequence shown here is derived from an EMBL/GenBank/DDBJ whole genome shotgun (WGS) entry which is preliminary data.</text>
</comment>
<dbReference type="PROSITE" id="PS50106">
    <property type="entry name" value="PDZ"/>
    <property type="match status" value="1"/>
</dbReference>